<keyword evidence="3" id="KW-0964">Secreted</keyword>
<evidence type="ECO:0000313" key="6">
    <source>
        <dbReference type="PIR" id="S44473"/>
    </source>
</evidence>
<comment type="function">
    <text evidence="4">Glucagon plays a key role in glucose metabolism and homeostasis. Regulates blood glucose by increasing gluconeogenesis and decreasing glycolysis.</text>
</comment>
<dbReference type="SMART" id="SM00070">
    <property type="entry name" value="GLUCA"/>
    <property type="match status" value="1"/>
</dbReference>
<dbReference type="GO" id="GO:0005576">
    <property type="term" value="C:extracellular region"/>
    <property type="evidence" value="ECO:0007669"/>
    <property type="project" value="UniProtKB-SubCell"/>
</dbReference>
<dbReference type="AlphaFoldDB" id="Q7LZN3"/>
<reference evidence="6" key="1">
    <citation type="journal article" date="1994" name="Biochem. J.">
        <title>Characterization of insulins and proglucagon-derived peptides from a phylogenetically ancient fish, the paddlefish (Polyodon spathula).</title>
        <authorList>
            <person name="Nguyen T.M."/>
            <person name="Mommsen T.P."/>
            <person name="Mims S.M."/>
            <person name="Conlon J.M."/>
        </authorList>
    </citation>
    <scope>PROTEIN SEQUENCE</scope>
</reference>
<feature type="domain" description="Glucagon / GIP / secretin / VIP family" evidence="5">
    <location>
        <begin position="1"/>
        <end position="27"/>
    </location>
</feature>
<protein>
    <submittedName>
        <fullName evidence="6">Glucagon-like peptide</fullName>
    </submittedName>
</protein>
<dbReference type="PANTHER" id="PTHR11418:SF0">
    <property type="entry name" value="PRO-GLUCAGON"/>
    <property type="match status" value="1"/>
</dbReference>
<dbReference type="GO" id="GO:0005179">
    <property type="term" value="F:hormone activity"/>
    <property type="evidence" value="ECO:0007669"/>
    <property type="project" value="InterPro"/>
</dbReference>
<evidence type="ECO:0000259" key="5">
    <source>
        <dbReference type="SMART" id="SM00070"/>
    </source>
</evidence>
<evidence type="ECO:0000256" key="3">
    <source>
        <dbReference type="ARBA" id="ARBA00022525"/>
    </source>
</evidence>
<sequence>HADGTYTSDASSFLQEQAARDFISWLKKGQ</sequence>
<dbReference type="InterPro" id="IPR000532">
    <property type="entry name" value="Glucagon_GIP_secretin_VIP"/>
</dbReference>
<evidence type="ECO:0000256" key="4">
    <source>
        <dbReference type="ARBA" id="ARBA00025054"/>
    </source>
</evidence>
<proteinExistence type="inferred from homology"/>
<dbReference type="Gene3D" id="6.10.250.590">
    <property type="match status" value="1"/>
</dbReference>
<dbReference type="PANTHER" id="PTHR11418">
    <property type="entry name" value="GLUCAGON"/>
    <property type="match status" value="1"/>
</dbReference>
<dbReference type="PIR" id="S44473">
    <property type="entry name" value="S44473"/>
</dbReference>
<name>Q7LZN3_POLSP</name>
<accession>Q7LZN3</accession>
<evidence type="ECO:0000256" key="2">
    <source>
        <dbReference type="ARBA" id="ARBA00008369"/>
    </source>
</evidence>
<comment type="similarity">
    <text evidence="2">Belongs to the glucagon family.</text>
</comment>
<organism evidence="6">
    <name type="scientific">Polyodon spathula</name>
    <name type="common">North American paddlefish</name>
    <name type="synonym">Squalus spathula</name>
    <dbReference type="NCBI Taxonomy" id="7913"/>
    <lineage>
        <taxon>Eukaryota</taxon>
        <taxon>Metazoa</taxon>
        <taxon>Chordata</taxon>
        <taxon>Craniata</taxon>
        <taxon>Vertebrata</taxon>
        <taxon>Euteleostomi</taxon>
        <taxon>Actinopterygii</taxon>
        <taxon>Chondrostei</taxon>
        <taxon>Acipenseriformes</taxon>
        <taxon>Polyodontidae</taxon>
        <taxon>Polyodon</taxon>
    </lineage>
</organism>
<evidence type="ECO:0000256" key="1">
    <source>
        <dbReference type="ARBA" id="ARBA00004613"/>
    </source>
</evidence>
<dbReference type="InterPro" id="IPR015550">
    <property type="entry name" value="Glucagon"/>
</dbReference>
<comment type="subcellular location">
    <subcellularLocation>
        <location evidence="1">Secreted</location>
    </subcellularLocation>
</comment>